<dbReference type="Pfam" id="PF00589">
    <property type="entry name" value="Phage_integrase"/>
    <property type="match status" value="1"/>
</dbReference>
<feature type="region of interest" description="Disordered" evidence="2">
    <location>
        <begin position="809"/>
        <end position="852"/>
    </location>
</feature>
<feature type="compositionally biased region" description="Basic and acidic residues" evidence="2">
    <location>
        <begin position="524"/>
        <end position="539"/>
    </location>
</feature>
<evidence type="ECO:0000256" key="1">
    <source>
        <dbReference type="ARBA" id="ARBA00023172"/>
    </source>
</evidence>
<name>A0ABU2N0F6_9ACTN</name>
<dbReference type="PROSITE" id="PS51898">
    <property type="entry name" value="TYR_RECOMBINASE"/>
    <property type="match status" value="1"/>
</dbReference>
<dbReference type="EMBL" id="JAVREL010000031">
    <property type="protein sequence ID" value="MDT0347381.1"/>
    <property type="molecule type" value="Genomic_DNA"/>
</dbReference>
<feature type="region of interest" description="Disordered" evidence="2">
    <location>
        <begin position="1"/>
        <end position="25"/>
    </location>
</feature>
<dbReference type="InterPro" id="IPR002104">
    <property type="entry name" value="Integrase_catalytic"/>
</dbReference>
<keyword evidence="1" id="KW-0233">DNA recombination</keyword>
<reference evidence="5" key="1">
    <citation type="submission" date="2023-07" db="EMBL/GenBank/DDBJ databases">
        <title>30 novel species of actinomycetes from the DSMZ collection.</title>
        <authorList>
            <person name="Nouioui I."/>
        </authorList>
    </citation>
    <scope>NUCLEOTIDE SEQUENCE [LARGE SCALE GENOMIC DNA]</scope>
    <source>
        <strain evidence="5">DSM 44938</strain>
    </source>
</reference>
<protein>
    <submittedName>
        <fullName evidence="4">Site-specific integrase</fullName>
    </submittedName>
</protein>
<evidence type="ECO:0000256" key="2">
    <source>
        <dbReference type="SAM" id="MobiDB-lite"/>
    </source>
</evidence>
<evidence type="ECO:0000313" key="4">
    <source>
        <dbReference type="EMBL" id="MDT0347381.1"/>
    </source>
</evidence>
<dbReference type="SUPFAM" id="SSF56349">
    <property type="entry name" value="DNA breaking-rejoining enzymes"/>
    <property type="match status" value="1"/>
</dbReference>
<evidence type="ECO:0000313" key="5">
    <source>
        <dbReference type="Proteomes" id="UP001183246"/>
    </source>
</evidence>
<dbReference type="Gene3D" id="1.10.443.10">
    <property type="entry name" value="Intergrase catalytic core"/>
    <property type="match status" value="1"/>
</dbReference>
<feature type="domain" description="Tyr recombinase" evidence="3">
    <location>
        <begin position="504"/>
        <end position="682"/>
    </location>
</feature>
<comment type="caution">
    <text evidence="4">The sequence shown here is derived from an EMBL/GenBank/DDBJ whole genome shotgun (WGS) entry which is preliminary data.</text>
</comment>
<keyword evidence="5" id="KW-1185">Reference proteome</keyword>
<evidence type="ECO:0000259" key="3">
    <source>
        <dbReference type="PROSITE" id="PS51898"/>
    </source>
</evidence>
<dbReference type="InterPro" id="IPR013762">
    <property type="entry name" value="Integrase-like_cat_sf"/>
</dbReference>
<dbReference type="RefSeq" id="WP_311708504.1">
    <property type="nucleotide sequence ID" value="NZ_JAVREL010000031.1"/>
</dbReference>
<proteinExistence type="predicted"/>
<feature type="region of interest" description="Disordered" evidence="2">
    <location>
        <begin position="503"/>
        <end position="549"/>
    </location>
</feature>
<accession>A0ABU2N0F6</accession>
<gene>
    <name evidence="4" type="ORF">RM590_33130</name>
</gene>
<dbReference type="CDD" id="cd00397">
    <property type="entry name" value="DNA_BRE_C"/>
    <property type="match status" value="1"/>
</dbReference>
<dbReference type="Proteomes" id="UP001183246">
    <property type="component" value="Unassembled WGS sequence"/>
</dbReference>
<sequence>MTRQAPRRANSIRRAGTGPTPARPLFVEHDLKADEDRIGPRERLSRDEVLALLPTSPVWPQRKYSRGLAPGTIRLAGAGKILDWLLSHPGEGWQARWRAADADRGKEWIDPLTEGDPRCPEARRNEIIMGLNSLMVSRIVLPRYGFLRGYGALSLLKDVQRMFPAGQLNRMREYGTELGMTPRHIDEGLRVISSMILHTGRDLEQLTGEDVFHLRAVGRRDRGEAYVGTHAARDLLRGIGVIDSKDTLKDALRHGQRPTAELVDAYNLQSTPVRNMLVRYLEERRPGVDYGTFRGLVRELAGVFWAEIEAHHPGIDTLRLSQDVIDGWKERLTTYTDKSGRVRERRSRIDVMMRVRGFCLDIQECAHDDPFWAQWAVPSPITRGDGAGNHKLIAQVHSRMHQRVRERLPHLPVLVETAERVRREAAALLEAARAAPFEEVFEHEGTRYLRILPKVNQVPSRLDHGSRHVYIKEVGSTGRRINQSDVEDDAFWGRAVIETLTSHRRPGRGTDRADPSCSGLLQAPRDRRDRSAATDRAVQEQRGTASARQPELASVLATIVKRLRDANDSKIPLVARYDHHERVTGPQLPHLFQRRPYWQAQVMNETSVKRLLDRTLAATGLRDAAGEPLRYTPHDFRRMFATEAVTGGLPVHIAARILGHKTLTTTQAYLAVFQDDLVRTYRSFLDRRRADRPQDEYREPTEQEWRDFQQHFELRKVSLGTCGRPYGTPCKHEHACIRCPVLQIDPRQRPRLIEIIQNLRERIREARGNGWLGEVEGLQVSLDATTAKLNSLTRAPADGRPQLVDLGMPVFTDRAPSPPATGKPDHGPDTTDLVRLPSPSPRPGRQADPADR</sequence>
<dbReference type="InterPro" id="IPR011010">
    <property type="entry name" value="DNA_brk_join_enz"/>
</dbReference>
<organism evidence="4 5">
    <name type="scientific">Streptomyces litchfieldiae</name>
    <dbReference type="NCBI Taxonomy" id="3075543"/>
    <lineage>
        <taxon>Bacteria</taxon>
        <taxon>Bacillati</taxon>
        <taxon>Actinomycetota</taxon>
        <taxon>Actinomycetes</taxon>
        <taxon>Kitasatosporales</taxon>
        <taxon>Streptomycetaceae</taxon>
        <taxon>Streptomyces</taxon>
    </lineage>
</organism>